<dbReference type="GO" id="GO:0016787">
    <property type="term" value="F:hydrolase activity"/>
    <property type="evidence" value="ECO:0007669"/>
    <property type="project" value="UniProtKB-KW"/>
</dbReference>
<name>A0A2A9D1E4_9MICO</name>
<dbReference type="Pfam" id="PF07501">
    <property type="entry name" value="G5"/>
    <property type="match status" value="1"/>
</dbReference>
<dbReference type="Pfam" id="PF06737">
    <property type="entry name" value="Transglycosylas"/>
    <property type="match status" value="1"/>
</dbReference>
<gene>
    <name evidence="7" type="ORF">ATL40_2085</name>
</gene>
<keyword evidence="2" id="KW-0732">Signal</keyword>
<evidence type="ECO:0000256" key="3">
    <source>
        <dbReference type="ARBA" id="ARBA00022801"/>
    </source>
</evidence>
<protein>
    <submittedName>
        <fullName evidence="7">Uncharacterized protein YabE (DUF348 family)</fullName>
    </submittedName>
</protein>
<evidence type="ECO:0000256" key="5">
    <source>
        <dbReference type="SAM" id="Phobius"/>
    </source>
</evidence>
<dbReference type="AlphaFoldDB" id="A0A2A9D1E4"/>
<feature type="domain" description="G5" evidence="6">
    <location>
        <begin position="215"/>
        <end position="295"/>
    </location>
</feature>
<dbReference type="InterPro" id="IPR011098">
    <property type="entry name" value="G5_dom"/>
</dbReference>
<dbReference type="InterPro" id="IPR007137">
    <property type="entry name" value="DUF348"/>
</dbReference>
<reference evidence="7 8" key="1">
    <citation type="submission" date="2017-10" db="EMBL/GenBank/DDBJ databases">
        <title>Sequencing the genomes of 1000 actinobacteria strains.</title>
        <authorList>
            <person name="Klenk H.-P."/>
        </authorList>
    </citation>
    <scope>NUCLEOTIDE SEQUENCE [LARGE SCALE GENOMIC DNA]</scope>
    <source>
        <strain evidence="7 8">DSM 21801</strain>
    </source>
</reference>
<organism evidence="7 8">
    <name type="scientific">Serinibacter salmoneus</name>
    <dbReference type="NCBI Taxonomy" id="556530"/>
    <lineage>
        <taxon>Bacteria</taxon>
        <taxon>Bacillati</taxon>
        <taxon>Actinomycetota</taxon>
        <taxon>Actinomycetes</taxon>
        <taxon>Micrococcales</taxon>
        <taxon>Beutenbergiaceae</taxon>
        <taxon>Serinibacter</taxon>
    </lineage>
</organism>
<feature type="compositionally biased region" description="Low complexity" evidence="4">
    <location>
        <begin position="303"/>
        <end position="327"/>
    </location>
</feature>
<feature type="region of interest" description="Disordered" evidence="4">
    <location>
        <begin position="1"/>
        <end position="23"/>
    </location>
</feature>
<keyword evidence="5" id="KW-0472">Membrane</keyword>
<evidence type="ECO:0000256" key="1">
    <source>
        <dbReference type="ARBA" id="ARBA00010830"/>
    </source>
</evidence>
<dbReference type="Gene3D" id="2.20.230.10">
    <property type="entry name" value="Resuscitation-promoting factor rpfb"/>
    <property type="match status" value="1"/>
</dbReference>
<dbReference type="Proteomes" id="UP000224915">
    <property type="component" value="Unassembled WGS sequence"/>
</dbReference>
<evidence type="ECO:0000313" key="8">
    <source>
        <dbReference type="Proteomes" id="UP000224915"/>
    </source>
</evidence>
<dbReference type="Pfam" id="PF03990">
    <property type="entry name" value="DUF348"/>
    <property type="match status" value="3"/>
</dbReference>
<keyword evidence="5" id="KW-0812">Transmembrane</keyword>
<keyword evidence="3" id="KW-0378">Hydrolase</keyword>
<keyword evidence="8" id="KW-1185">Reference proteome</keyword>
<feature type="region of interest" description="Disordered" evidence="4">
    <location>
        <begin position="289"/>
        <end position="335"/>
    </location>
</feature>
<dbReference type="SUPFAM" id="SSF53955">
    <property type="entry name" value="Lysozyme-like"/>
    <property type="match status" value="1"/>
</dbReference>
<dbReference type="CDD" id="cd13925">
    <property type="entry name" value="RPF"/>
    <property type="match status" value="1"/>
</dbReference>
<comment type="similarity">
    <text evidence="1">Belongs to the transglycosylase family. Rpf subfamily.</text>
</comment>
<evidence type="ECO:0000256" key="2">
    <source>
        <dbReference type="ARBA" id="ARBA00022729"/>
    </source>
</evidence>
<dbReference type="SMART" id="SM01208">
    <property type="entry name" value="G5"/>
    <property type="match status" value="1"/>
</dbReference>
<evidence type="ECO:0000259" key="6">
    <source>
        <dbReference type="PROSITE" id="PS51109"/>
    </source>
</evidence>
<dbReference type="EMBL" id="PDJD01000001">
    <property type="protein sequence ID" value="PFG20484.1"/>
    <property type="molecule type" value="Genomic_DNA"/>
</dbReference>
<dbReference type="Gene3D" id="1.10.530.10">
    <property type="match status" value="1"/>
</dbReference>
<feature type="transmembrane region" description="Helical" evidence="5">
    <location>
        <begin position="27"/>
        <end position="47"/>
    </location>
</feature>
<proteinExistence type="inferred from homology"/>
<evidence type="ECO:0000313" key="7">
    <source>
        <dbReference type="EMBL" id="PFG20484.1"/>
    </source>
</evidence>
<comment type="caution">
    <text evidence="7">The sequence shown here is derived from an EMBL/GenBank/DDBJ whole genome shotgun (WGS) entry which is preliminary data.</text>
</comment>
<keyword evidence="5" id="KW-1133">Transmembrane helix</keyword>
<dbReference type="InterPro" id="IPR010618">
    <property type="entry name" value="RPF"/>
</dbReference>
<dbReference type="PROSITE" id="PS51109">
    <property type="entry name" value="G5"/>
    <property type="match status" value="1"/>
</dbReference>
<evidence type="ECO:0000256" key="4">
    <source>
        <dbReference type="SAM" id="MobiDB-lite"/>
    </source>
</evidence>
<sequence length="414" mass="42891">MTSPETAPIETGTAPQTPRTGRAKRRAIVASGTIAGLLLAGSVGAWANAAAQKDVTLTVDGDVIEATTYRDNVEGLLTEHGVELGEHDELSHPAGTDLADGLAIEVVRAQEVAVLLDGEQESVWTTAEHAGEALAEYLAQGREAAMLVSRSTDRAEIDLPLSSPAVFVVGGEERTVELIPGSTLASGLEQADIELGDLDEVTVTSDQDGRSVVTVVAVSVQEVTETETVAFTSTEVTSDDYLQGTSRVTTEGVDGEITRVYEVTTRDGEEVDRELVSEETTQEMVQEVVTVGTREPEPEPVATSSGSSSSSSGSSSSTGSSSSGSSSADQGSAPTSGVWAQLAQCESGGNPSIVSSNGLYHGLYQFSVSTWQSVGGSGLPSQASAAEQLERAKILQARSGWGQWPACASKLGLL</sequence>
<accession>A0A2A9D1E4</accession>
<dbReference type="InterPro" id="IPR023346">
    <property type="entry name" value="Lysozyme-like_dom_sf"/>
</dbReference>
<dbReference type="RefSeq" id="WP_245866993.1">
    <property type="nucleotide sequence ID" value="NZ_PDJD01000001.1"/>
</dbReference>